<sequence length="601" mass="66883">MCTPIIGQLVTENLVQGYIENGLGVSFKGLGAKWDTEEDVKNVVSKIRSCENLKYLELEGNTLGVDAAKAIGKALESKPEFEAALWRDLFTSRLKNEIPQAMKFLFAGVDLAGARLQYLDLSDNAIGPLGMTGLAPFFKSQSSFSLKVLICNNNGLGPQGAEEFSKALINCKHSSLTQGGQIFNLKTFVCGRNRMQNKGAVAISKFIKECTTLEEIHMPENSVYWQGQVSLAEAFAANPNLRVLNLNDNTIIGKGTRKLAEAFQQLVHLEDLNLGDCLLRSSGALFIVNTIKTHQNLRKLVLDGNEITKPTGVQIAEILRTSKSLRHLSLNSNPFGITGAVVIEGMLRQHCDTVEVDDPEDSEYEEEEVHEEEEADEEEDDDEEGAGDNESKEDIGEGEVIHGGDDDENYEDYGDDDYEEEEDPVENVMRFLQEPSLENYRAIPGGLSEYVYDLEYLDIPSHEICIQGAVGMIEYYGKKSGTVPKECQVIFSKLLNEAVNFASGGTNEFASALLVHLGISISHMNEYYREEVYPAMLDCLALWLINVVNEKDVEVPDEMLAYFHNSFQNVRPDLSVNKSKLSSLIDYVLWRRAKNANRSQK</sequence>
<proteinExistence type="predicted"/>
<feature type="compositionally biased region" description="Acidic residues" evidence="4">
    <location>
        <begin position="405"/>
        <end position="418"/>
    </location>
</feature>
<evidence type="ECO:0000313" key="6">
    <source>
        <dbReference type="Proteomes" id="UP000198287"/>
    </source>
</evidence>
<name>A0A226EZL1_FOLCA</name>
<dbReference type="CDD" id="cd00116">
    <property type="entry name" value="LRR_RI"/>
    <property type="match status" value="1"/>
</dbReference>
<evidence type="ECO:0000256" key="4">
    <source>
        <dbReference type="SAM" id="MobiDB-lite"/>
    </source>
</evidence>
<dbReference type="SMART" id="SM00368">
    <property type="entry name" value="LRR_RI"/>
    <property type="match status" value="7"/>
</dbReference>
<dbReference type="PANTHER" id="PTHR24113:SF12">
    <property type="entry name" value="RAN GTPASE-ACTIVATING PROTEIN 1"/>
    <property type="match status" value="1"/>
</dbReference>
<organism evidence="5 6">
    <name type="scientific">Folsomia candida</name>
    <name type="common">Springtail</name>
    <dbReference type="NCBI Taxonomy" id="158441"/>
    <lineage>
        <taxon>Eukaryota</taxon>
        <taxon>Metazoa</taxon>
        <taxon>Ecdysozoa</taxon>
        <taxon>Arthropoda</taxon>
        <taxon>Hexapoda</taxon>
        <taxon>Collembola</taxon>
        <taxon>Entomobryomorpha</taxon>
        <taxon>Isotomoidea</taxon>
        <taxon>Isotomidae</taxon>
        <taxon>Proisotominae</taxon>
        <taxon>Folsomia</taxon>
    </lineage>
</organism>
<dbReference type="Proteomes" id="UP000198287">
    <property type="component" value="Unassembled WGS sequence"/>
</dbReference>
<keyword evidence="1" id="KW-0343">GTPase activation</keyword>
<dbReference type="GO" id="GO:0031267">
    <property type="term" value="F:small GTPase binding"/>
    <property type="evidence" value="ECO:0007669"/>
    <property type="project" value="TreeGrafter"/>
</dbReference>
<dbReference type="Gene3D" id="3.80.10.10">
    <property type="entry name" value="Ribonuclease Inhibitor"/>
    <property type="match status" value="1"/>
</dbReference>
<dbReference type="STRING" id="158441.A0A226EZL1"/>
<dbReference type="InterPro" id="IPR001611">
    <property type="entry name" value="Leu-rich_rpt"/>
</dbReference>
<dbReference type="AlphaFoldDB" id="A0A226EZL1"/>
<accession>A0A226EZL1</accession>
<dbReference type="InterPro" id="IPR027038">
    <property type="entry name" value="RanGap"/>
</dbReference>
<evidence type="ECO:0000256" key="1">
    <source>
        <dbReference type="ARBA" id="ARBA00022468"/>
    </source>
</evidence>
<reference evidence="5 6" key="1">
    <citation type="submission" date="2015-12" db="EMBL/GenBank/DDBJ databases">
        <title>The genome of Folsomia candida.</title>
        <authorList>
            <person name="Faddeeva A."/>
            <person name="Derks M.F."/>
            <person name="Anvar Y."/>
            <person name="Smit S."/>
            <person name="Van Straalen N."/>
            <person name="Roelofs D."/>
        </authorList>
    </citation>
    <scope>NUCLEOTIDE SEQUENCE [LARGE SCALE GENOMIC DNA]</scope>
    <source>
        <strain evidence="5 6">VU population</strain>
        <tissue evidence="5">Whole body</tissue>
    </source>
</reference>
<dbReference type="InterPro" id="IPR032675">
    <property type="entry name" value="LRR_dom_sf"/>
</dbReference>
<dbReference type="PANTHER" id="PTHR24113">
    <property type="entry name" value="RAN GTPASE-ACTIVATING PROTEIN 1"/>
    <property type="match status" value="1"/>
</dbReference>
<evidence type="ECO:0000256" key="2">
    <source>
        <dbReference type="ARBA" id="ARBA00022614"/>
    </source>
</evidence>
<dbReference type="EMBL" id="LNIX01000001">
    <property type="protein sequence ID" value="OXA62301.1"/>
    <property type="molecule type" value="Genomic_DNA"/>
</dbReference>
<dbReference type="GO" id="GO:0005096">
    <property type="term" value="F:GTPase activator activity"/>
    <property type="evidence" value="ECO:0007669"/>
    <property type="project" value="UniProtKB-KW"/>
</dbReference>
<dbReference type="OrthoDB" id="184583at2759"/>
<dbReference type="GO" id="GO:0048471">
    <property type="term" value="C:perinuclear region of cytoplasm"/>
    <property type="evidence" value="ECO:0007669"/>
    <property type="project" value="TreeGrafter"/>
</dbReference>
<feature type="compositionally biased region" description="Acidic residues" evidence="4">
    <location>
        <begin position="354"/>
        <end position="387"/>
    </location>
</feature>
<dbReference type="Pfam" id="PF13516">
    <property type="entry name" value="LRR_6"/>
    <property type="match status" value="3"/>
</dbReference>
<dbReference type="GO" id="GO:0005634">
    <property type="term" value="C:nucleus"/>
    <property type="evidence" value="ECO:0007669"/>
    <property type="project" value="TreeGrafter"/>
</dbReference>
<keyword evidence="2" id="KW-0433">Leucine-rich repeat</keyword>
<evidence type="ECO:0000256" key="3">
    <source>
        <dbReference type="ARBA" id="ARBA00022737"/>
    </source>
</evidence>
<dbReference type="GO" id="GO:0006913">
    <property type="term" value="P:nucleocytoplasmic transport"/>
    <property type="evidence" value="ECO:0007669"/>
    <property type="project" value="TreeGrafter"/>
</dbReference>
<dbReference type="OMA" id="PSHEICI"/>
<gene>
    <name evidence="5" type="ORF">Fcan01_02880</name>
</gene>
<dbReference type="GO" id="GO:0005829">
    <property type="term" value="C:cytosol"/>
    <property type="evidence" value="ECO:0007669"/>
    <property type="project" value="TreeGrafter"/>
</dbReference>
<keyword evidence="6" id="KW-1185">Reference proteome</keyword>
<feature type="compositionally biased region" description="Basic and acidic residues" evidence="4">
    <location>
        <begin position="389"/>
        <end position="404"/>
    </location>
</feature>
<keyword evidence="3" id="KW-0677">Repeat</keyword>
<comment type="caution">
    <text evidence="5">The sequence shown here is derived from an EMBL/GenBank/DDBJ whole genome shotgun (WGS) entry which is preliminary data.</text>
</comment>
<evidence type="ECO:0000313" key="5">
    <source>
        <dbReference type="EMBL" id="OXA62301.1"/>
    </source>
</evidence>
<feature type="region of interest" description="Disordered" evidence="4">
    <location>
        <begin position="354"/>
        <end position="418"/>
    </location>
</feature>
<dbReference type="SUPFAM" id="SSF52047">
    <property type="entry name" value="RNI-like"/>
    <property type="match status" value="1"/>
</dbReference>
<protein>
    <submittedName>
        <fullName evidence="5">Ran GTPase-activating protein</fullName>
    </submittedName>
</protein>